<dbReference type="EMBL" id="OX597816">
    <property type="protein sequence ID" value="CAI9720552.1"/>
    <property type="molecule type" value="Genomic_DNA"/>
</dbReference>
<feature type="region of interest" description="Disordered" evidence="1">
    <location>
        <begin position="1"/>
        <end position="34"/>
    </location>
</feature>
<protein>
    <submittedName>
        <fullName evidence="2">Uncharacterized protein</fullName>
    </submittedName>
</protein>
<reference evidence="2" key="1">
    <citation type="submission" date="2023-08" db="EMBL/GenBank/DDBJ databases">
        <authorList>
            <person name="Alioto T."/>
            <person name="Alioto T."/>
            <person name="Gomez Garrido J."/>
        </authorList>
    </citation>
    <scope>NUCLEOTIDE SEQUENCE</scope>
</reference>
<dbReference type="Proteomes" id="UP001162480">
    <property type="component" value="Chromosome 3"/>
</dbReference>
<evidence type="ECO:0000313" key="2">
    <source>
        <dbReference type="EMBL" id="CAI9720552.1"/>
    </source>
</evidence>
<accession>A0AA36ASQ1</accession>
<dbReference type="AlphaFoldDB" id="A0AA36ASQ1"/>
<name>A0AA36ASQ1_OCTVU</name>
<feature type="compositionally biased region" description="Basic and acidic residues" evidence="1">
    <location>
        <begin position="1"/>
        <end position="29"/>
    </location>
</feature>
<evidence type="ECO:0000313" key="3">
    <source>
        <dbReference type="Proteomes" id="UP001162480"/>
    </source>
</evidence>
<keyword evidence="3" id="KW-1185">Reference proteome</keyword>
<gene>
    <name evidence="2" type="ORF">OCTVUL_1B028407</name>
</gene>
<evidence type="ECO:0000256" key="1">
    <source>
        <dbReference type="SAM" id="MobiDB-lite"/>
    </source>
</evidence>
<proteinExistence type="predicted"/>
<sequence>MFVADECEKERDREKASNAKSERRGEKKSGGVSPKSKCISAVIVTASVVKDRAESTETTTEKINITAFNYNNNNITKKINSGRNNSNRTHFNNFHDKNFQALPVSNQSSSNNSNFLLLLHLHPKFIEYHEGGGGTAPTSPPKSLLQLLLLRQPTKPTTTTATPMQLAAIVATYALPPK</sequence>
<organism evidence="2 3">
    <name type="scientific">Octopus vulgaris</name>
    <name type="common">Common octopus</name>
    <dbReference type="NCBI Taxonomy" id="6645"/>
    <lineage>
        <taxon>Eukaryota</taxon>
        <taxon>Metazoa</taxon>
        <taxon>Spiralia</taxon>
        <taxon>Lophotrochozoa</taxon>
        <taxon>Mollusca</taxon>
        <taxon>Cephalopoda</taxon>
        <taxon>Coleoidea</taxon>
        <taxon>Octopodiformes</taxon>
        <taxon>Octopoda</taxon>
        <taxon>Incirrata</taxon>
        <taxon>Octopodidae</taxon>
        <taxon>Octopus</taxon>
    </lineage>
</organism>